<accession>A0ABV6JUG5</accession>
<dbReference type="PRINTS" id="PR00146">
    <property type="entry name" value="DHPICSNTHASE"/>
</dbReference>
<proteinExistence type="inferred from homology"/>
<dbReference type="PROSITE" id="PS00666">
    <property type="entry name" value="DHDPS_2"/>
    <property type="match status" value="1"/>
</dbReference>
<evidence type="ECO:0000256" key="10">
    <source>
        <dbReference type="ARBA" id="ARBA00023270"/>
    </source>
</evidence>
<keyword evidence="8 12" id="KW-0457">Lysine biosynthesis</keyword>
<comment type="similarity">
    <text evidence="3 12 13">Belongs to the DapA family.</text>
</comment>
<name>A0ABV6JUG5_9PROT</name>
<dbReference type="RefSeq" id="WP_377044863.1">
    <property type="nucleotide sequence ID" value="NZ_JBHLUN010000008.1"/>
</dbReference>
<dbReference type="NCBIfam" id="TIGR00674">
    <property type="entry name" value="dapA"/>
    <property type="match status" value="1"/>
</dbReference>
<organism evidence="14 15">
    <name type="scientific">Roseomonas elaeocarpi</name>
    <dbReference type="NCBI Taxonomy" id="907779"/>
    <lineage>
        <taxon>Bacteria</taxon>
        <taxon>Pseudomonadati</taxon>
        <taxon>Pseudomonadota</taxon>
        <taxon>Alphaproteobacteria</taxon>
        <taxon>Acetobacterales</taxon>
        <taxon>Roseomonadaceae</taxon>
        <taxon>Roseomonas</taxon>
    </lineage>
</organism>
<feature type="site" description="Part of a proton relay during catalysis" evidence="12">
    <location>
        <position position="50"/>
    </location>
</feature>
<feature type="site" description="Part of a proton relay during catalysis" evidence="12">
    <location>
        <position position="113"/>
    </location>
</feature>
<evidence type="ECO:0000256" key="1">
    <source>
        <dbReference type="ARBA" id="ARBA00003294"/>
    </source>
</evidence>
<evidence type="ECO:0000256" key="12">
    <source>
        <dbReference type="HAMAP-Rule" id="MF_00418"/>
    </source>
</evidence>
<dbReference type="Proteomes" id="UP001589865">
    <property type="component" value="Unassembled WGS sequence"/>
</dbReference>
<reference evidence="14 15" key="1">
    <citation type="submission" date="2024-09" db="EMBL/GenBank/DDBJ databases">
        <authorList>
            <person name="Sun Q."/>
            <person name="Mori K."/>
        </authorList>
    </citation>
    <scope>NUCLEOTIDE SEQUENCE [LARGE SCALE GENOMIC DNA]</scope>
    <source>
        <strain evidence="14 15">TBRC 5777</strain>
    </source>
</reference>
<evidence type="ECO:0000256" key="4">
    <source>
        <dbReference type="ARBA" id="ARBA00012086"/>
    </source>
</evidence>
<evidence type="ECO:0000256" key="6">
    <source>
        <dbReference type="ARBA" id="ARBA00022605"/>
    </source>
</evidence>
<dbReference type="InterPro" id="IPR005263">
    <property type="entry name" value="DapA"/>
</dbReference>
<keyword evidence="7 12" id="KW-0220">Diaminopimelate biosynthesis</keyword>
<keyword evidence="15" id="KW-1185">Reference proteome</keyword>
<evidence type="ECO:0000256" key="11">
    <source>
        <dbReference type="ARBA" id="ARBA00047836"/>
    </source>
</evidence>
<dbReference type="Pfam" id="PF00701">
    <property type="entry name" value="DHDPS"/>
    <property type="match status" value="1"/>
</dbReference>
<dbReference type="PIRSF" id="PIRSF001365">
    <property type="entry name" value="DHDPS"/>
    <property type="match status" value="1"/>
</dbReference>
<dbReference type="SUPFAM" id="SSF51569">
    <property type="entry name" value="Aldolase"/>
    <property type="match status" value="1"/>
</dbReference>
<dbReference type="PANTHER" id="PTHR12128">
    <property type="entry name" value="DIHYDRODIPICOLINATE SYNTHASE"/>
    <property type="match status" value="1"/>
</dbReference>
<evidence type="ECO:0000256" key="2">
    <source>
        <dbReference type="ARBA" id="ARBA00005120"/>
    </source>
</evidence>
<sequence length="310" mass="31957">MTRQNFTIQGVIPALVTPFGSDDEVDEAALYRLATRAVRRGVAGLVVCGSTGEAAAMSAEEQARAIDTVVQAAGGRVPVIAGIGAPCTRGAAVLARSAERCGAAALLVASPPYVRPGQDGVQAHLRAVAASSGLPLILYDVPSRVGVGIADETVARLRSDGVIAAFKDASGDLARVPRLRALCGGDFPQLSGDDATALAHLAMGGVGCISVTANLVPELLVAQHEAWTRGEFRAAAALRDRLAPLHDALFAESNPVPVKAALALLGLCDATPRLPLTRASRATEGRLAALLRDNFPEVEEVRATRPSLVA</sequence>
<comment type="subcellular location">
    <subcellularLocation>
        <location evidence="12">Cytoplasm</location>
    </subcellularLocation>
</comment>
<dbReference type="CDD" id="cd00950">
    <property type="entry name" value="DHDPS"/>
    <property type="match status" value="1"/>
</dbReference>
<feature type="active site" description="Schiff-base intermediate with substrate" evidence="12">
    <location>
        <position position="167"/>
    </location>
</feature>
<feature type="binding site" evidence="12">
    <location>
        <position position="209"/>
    </location>
    <ligand>
        <name>pyruvate</name>
        <dbReference type="ChEBI" id="CHEBI:15361"/>
    </ligand>
</feature>
<dbReference type="GO" id="GO:0008840">
    <property type="term" value="F:4-hydroxy-tetrahydrodipicolinate synthase activity"/>
    <property type="evidence" value="ECO:0007669"/>
    <property type="project" value="UniProtKB-EC"/>
</dbReference>
<evidence type="ECO:0000256" key="8">
    <source>
        <dbReference type="ARBA" id="ARBA00023154"/>
    </source>
</evidence>
<feature type="binding site" evidence="12">
    <location>
        <position position="51"/>
    </location>
    <ligand>
        <name>pyruvate</name>
        <dbReference type="ChEBI" id="CHEBI:15361"/>
    </ligand>
</feature>
<dbReference type="SMART" id="SM01130">
    <property type="entry name" value="DHDPS"/>
    <property type="match status" value="1"/>
</dbReference>
<dbReference type="HAMAP" id="MF_00418">
    <property type="entry name" value="DapA"/>
    <property type="match status" value="1"/>
</dbReference>
<dbReference type="PROSITE" id="PS00665">
    <property type="entry name" value="DHDPS_1"/>
    <property type="match status" value="1"/>
</dbReference>
<dbReference type="InterPro" id="IPR002220">
    <property type="entry name" value="DapA-like"/>
</dbReference>
<evidence type="ECO:0000313" key="14">
    <source>
        <dbReference type="EMBL" id="MFC0409115.1"/>
    </source>
</evidence>
<evidence type="ECO:0000256" key="7">
    <source>
        <dbReference type="ARBA" id="ARBA00022915"/>
    </source>
</evidence>
<comment type="catalytic activity">
    <reaction evidence="11 12">
        <text>L-aspartate 4-semialdehyde + pyruvate = (2S,4S)-4-hydroxy-2,3,4,5-tetrahydrodipicolinate + H2O + H(+)</text>
        <dbReference type="Rhea" id="RHEA:34171"/>
        <dbReference type="ChEBI" id="CHEBI:15361"/>
        <dbReference type="ChEBI" id="CHEBI:15377"/>
        <dbReference type="ChEBI" id="CHEBI:15378"/>
        <dbReference type="ChEBI" id="CHEBI:67139"/>
        <dbReference type="ChEBI" id="CHEBI:537519"/>
        <dbReference type="EC" id="4.3.3.7"/>
    </reaction>
</comment>
<dbReference type="InterPro" id="IPR020624">
    <property type="entry name" value="Schiff_base-form_aldolases_CS"/>
</dbReference>
<protein>
    <recommendedName>
        <fullName evidence="4 12">4-hydroxy-tetrahydrodipicolinate synthase</fullName>
        <shortName evidence="12">HTPA synthase</shortName>
        <ecNumber evidence="4 12">4.3.3.7</ecNumber>
    </recommendedName>
</protein>
<evidence type="ECO:0000256" key="13">
    <source>
        <dbReference type="PIRNR" id="PIRNR001365"/>
    </source>
</evidence>
<evidence type="ECO:0000256" key="3">
    <source>
        <dbReference type="ARBA" id="ARBA00007592"/>
    </source>
</evidence>
<keyword evidence="6 12" id="KW-0028">Amino-acid biosynthesis</keyword>
<comment type="function">
    <text evidence="1 12">Catalyzes the condensation of (S)-aspartate-beta-semialdehyde [(S)-ASA] and pyruvate to 4-hydroxy-tetrahydrodipicolinate (HTPA).</text>
</comment>
<feature type="active site" description="Proton donor/acceptor" evidence="12">
    <location>
        <position position="139"/>
    </location>
</feature>
<dbReference type="InterPro" id="IPR013785">
    <property type="entry name" value="Aldolase_TIM"/>
</dbReference>
<evidence type="ECO:0000256" key="9">
    <source>
        <dbReference type="ARBA" id="ARBA00023239"/>
    </source>
</evidence>
<dbReference type="EC" id="4.3.3.7" evidence="4 12"/>
<dbReference type="PANTHER" id="PTHR12128:SF66">
    <property type="entry name" value="4-HYDROXY-2-OXOGLUTARATE ALDOLASE, MITOCHONDRIAL"/>
    <property type="match status" value="1"/>
</dbReference>
<keyword evidence="10 12" id="KW-0704">Schiff base</keyword>
<comment type="subunit">
    <text evidence="12">Homotetramer; dimer of dimers.</text>
</comment>
<comment type="caution">
    <text evidence="14">The sequence shown here is derived from an EMBL/GenBank/DDBJ whole genome shotgun (WGS) entry which is preliminary data.</text>
</comment>
<comment type="caution">
    <text evidence="12">Was originally thought to be a dihydrodipicolinate synthase (DHDPS), catalyzing the condensation of (S)-aspartate-beta-semialdehyde [(S)-ASA] and pyruvate to dihydrodipicolinate (DHDP). However, it was shown in E.coli that the product of the enzymatic reaction is not dihydrodipicolinate but in fact (4S)-4-hydroxy-2,3,4,5-tetrahydro-(2S)-dipicolinic acid (HTPA), and that the consecutive dehydration reaction leading to DHDP is not spontaneous but catalyzed by DapB.</text>
</comment>
<dbReference type="Gene3D" id="3.20.20.70">
    <property type="entry name" value="Aldolase class I"/>
    <property type="match status" value="1"/>
</dbReference>
<comment type="pathway">
    <text evidence="2 12">Amino-acid biosynthesis; L-lysine biosynthesis via DAP pathway; (S)-tetrahydrodipicolinate from L-aspartate: step 3/4.</text>
</comment>
<evidence type="ECO:0000256" key="5">
    <source>
        <dbReference type="ARBA" id="ARBA00022490"/>
    </source>
</evidence>
<keyword evidence="9 12" id="KW-0456">Lyase</keyword>
<gene>
    <name evidence="12 14" type="primary">dapA</name>
    <name evidence="14" type="ORF">ACFFGY_12710</name>
</gene>
<evidence type="ECO:0000313" key="15">
    <source>
        <dbReference type="Proteomes" id="UP001589865"/>
    </source>
</evidence>
<dbReference type="EMBL" id="JBHLUN010000008">
    <property type="protein sequence ID" value="MFC0409115.1"/>
    <property type="molecule type" value="Genomic_DNA"/>
</dbReference>
<dbReference type="InterPro" id="IPR020625">
    <property type="entry name" value="Schiff_base-form_aldolases_AS"/>
</dbReference>
<keyword evidence="5 12" id="KW-0963">Cytoplasm</keyword>